<dbReference type="InterPro" id="IPR037401">
    <property type="entry name" value="SnoaL-like"/>
</dbReference>
<name>A0A3G2J9K2_9ACTN</name>
<evidence type="ECO:0000259" key="1">
    <source>
        <dbReference type="Pfam" id="PF13577"/>
    </source>
</evidence>
<dbReference type="OrthoDB" id="9130903at2"/>
<evidence type="ECO:0000313" key="3">
    <source>
        <dbReference type="Proteomes" id="UP000268329"/>
    </source>
</evidence>
<dbReference type="Pfam" id="PF13577">
    <property type="entry name" value="SnoaL_4"/>
    <property type="match status" value="1"/>
</dbReference>
<protein>
    <submittedName>
        <fullName evidence="2">Nuclear transport factor 2 family protein</fullName>
    </submittedName>
</protein>
<dbReference type="SUPFAM" id="SSF54427">
    <property type="entry name" value="NTF2-like"/>
    <property type="match status" value="1"/>
</dbReference>
<accession>A0A3G2J9K2</accession>
<feature type="domain" description="SnoaL-like" evidence="1">
    <location>
        <begin position="24"/>
        <end position="147"/>
    </location>
</feature>
<proteinExistence type="predicted"/>
<dbReference type="EMBL" id="CP033073">
    <property type="protein sequence ID" value="AYN38973.1"/>
    <property type="molecule type" value="Genomic_DNA"/>
</dbReference>
<dbReference type="Gene3D" id="3.10.450.50">
    <property type="match status" value="1"/>
</dbReference>
<reference evidence="2 3" key="1">
    <citation type="submission" date="2018-10" db="EMBL/GenBank/DDBJ databases">
        <title>The genome of Streptomyces dangxiongensis Z022.</title>
        <authorList>
            <person name="Zhang B."/>
        </authorList>
    </citation>
    <scope>NUCLEOTIDE SEQUENCE [LARGE SCALE GENOMIC DNA]</scope>
    <source>
        <strain evidence="2 3">Z022</strain>
    </source>
</reference>
<dbReference type="AlphaFoldDB" id="A0A3G2J9K2"/>
<keyword evidence="3" id="KW-1185">Reference proteome</keyword>
<dbReference type="RefSeq" id="WP_121786475.1">
    <property type="nucleotide sequence ID" value="NZ_CP033073.1"/>
</dbReference>
<dbReference type="Proteomes" id="UP000268329">
    <property type="component" value="Chromosome"/>
</dbReference>
<dbReference type="InterPro" id="IPR032710">
    <property type="entry name" value="NTF2-like_dom_sf"/>
</dbReference>
<organism evidence="2 3">
    <name type="scientific">Streptomyces dangxiongensis</name>
    <dbReference type="NCBI Taxonomy" id="1442032"/>
    <lineage>
        <taxon>Bacteria</taxon>
        <taxon>Bacillati</taxon>
        <taxon>Actinomycetota</taxon>
        <taxon>Actinomycetes</taxon>
        <taxon>Kitasatosporales</taxon>
        <taxon>Streptomycetaceae</taxon>
        <taxon>Streptomyces</taxon>
    </lineage>
</organism>
<gene>
    <name evidence="2" type="ORF">D9753_08670</name>
</gene>
<evidence type="ECO:0000313" key="2">
    <source>
        <dbReference type="EMBL" id="AYN38973.1"/>
    </source>
</evidence>
<sequence length="155" mass="16929">MTTQSTTARAAVRPRDAEAFGALYAQVQQFYAHQMQLLDFGECERWAATFTEDATFEVPTLPEPVVGRPALAAATGRTAAQLAASGTRHRHFIGMFDVSEQPDDTVRVRSYAIVYTSPAGGESQVHRVCVCDDVLVRVVGELRVASRVVTRDDLA</sequence>
<dbReference type="KEGG" id="sdd:D9753_08670"/>